<dbReference type="GO" id="GO:0016747">
    <property type="term" value="F:acyltransferase activity, transferring groups other than amino-acyl groups"/>
    <property type="evidence" value="ECO:0007669"/>
    <property type="project" value="InterPro"/>
</dbReference>
<dbReference type="SUPFAM" id="SSF55729">
    <property type="entry name" value="Acyl-CoA N-acyltransferases (Nat)"/>
    <property type="match status" value="1"/>
</dbReference>
<proteinExistence type="predicted"/>
<dbReference type="InterPro" id="IPR016181">
    <property type="entry name" value="Acyl_CoA_acyltransferase"/>
</dbReference>
<organism evidence="2 3">
    <name type="scientific">Paenibacillus odorifer</name>
    <dbReference type="NCBI Taxonomy" id="189426"/>
    <lineage>
        <taxon>Bacteria</taxon>
        <taxon>Bacillati</taxon>
        <taxon>Bacillota</taxon>
        <taxon>Bacilli</taxon>
        <taxon>Bacillales</taxon>
        <taxon>Paenibacillaceae</taxon>
        <taxon>Paenibacillus</taxon>
    </lineage>
</organism>
<protein>
    <recommendedName>
        <fullName evidence="1">N-acetyltransferase domain-containing protein</fullName>
    </recommendedName>
</protein>
<dbReference type="InterPro" id="IPR000182">
    <property type="entry name" value="GNAT_dom"/>
</dbReference>
<reference evidence="2 3" key="1">
    <citation type="submission" date="2016-10" db="EMBL/GenBank/DDBJ databases">
        <title>Paenibacillus species isolates.</title>
        <authorList>
            <person name="Beno S.M."/>
        </authorList>
    </citation>
    <scope>NUCLEOTIDE SEQUENCE [LARGE SCALE GENOMIC DNA]</scope>
    <source>
        <strain evidence="2 3">FSL H7-0710</strain>
    </source>
</reference>
<dbReference type="OrthoDB" id="8365150at2"/>
<dbReference type="RefSeq" id="WP_042129288.1">
    <property type="nucleotide sequence ID" value="NZ_MPTC01000024.1"/>
</dbReference>
<dbReference type="PROSITE" id="PS51186">
    <property type="entry name" value="GNAT"/>
    <property type="match status" value="1"/>
</dbReference>
<evidence type="ECO:0000259" key="1">
    <source>
        <dbReference type="PROSITE" id="PS51186"/>
    </source>
</evidence>
<name>A0A1R0XQ03_9BACL</name>
<sequence length="162" mass="17778">MNVVNATMEDIKGWLELAAEVESLFGPMVDDPNFTLALEKNISRQSAFCIRENSGSSGSRLLGGVLFSLSNAPNYKIGWLSVSKQARNRGVATALLNHILQSVEAPSEILVTTFGEDHPEGQPARRFYQKFGFVPMQNRVPNGPEGGSRQNFKLTIAHEDSL</sequence>
<comment type="caution">
    <text evidence="2">The sequence shown here is derived from an EMBL/GenBank/DDBJ whole genome shotgun (WGS) entry which is preliminary data.</text>
</comment>
<feature type="domain" description="N-acetyltransferase" evidence="1">
    <location>
        <begin position="1"/>
        <end position="157"/>
    </location>
</feature>
<dbReference type="Gene3D" id="3.40.630.30">
    <property type="match status" value="1"/>
</dbReference>
<dbReference type="AlphaFoldDB" id="A0A1R0XQ03"/>
<gene>
    <name evidence="2" type="ORF">BSK52_22325</name>
</gene>
<evidence type="ECO:0000313" key="3">
    <source>
        <dbReference type="Proteomes" id="UP000187439"/>
    </source>
</evidence>
<dbReference type="Pfam" id="PF13508">
    <property type="entry name" value="Acetyltransf_7"/>
    <property type="match status" value="1"/>
</dbReference>
<dbReference type="Proteomes" id="UP000187439">
    <property type="component" value="Unassembled WGS sequence"/>
</dbReference>
<dbReference type="CDD" id="cd04301">
    <property type="entry name" value="NAT_SF"/>
    <property type="match status" value="1"/>
</dbReference>
<dbReference type="EMBL" id="MPTC01000024">
    <property type="protein sequence ID" value="OMD37211.1"/>
    <property type="molecule type" value="Genomic_DNA"/>
</dbReference>
<evidence type="ECO:0000313" key="2">
    <source>
        <dbReference type="EMBL" id="OMD37211.1"/>
    </source>
</evidence>
<accession>A0A1R0XQ03</accession>